<dbReference type="InterPro" id="IPR036318">
    <property type="entry name" value="FAD-bd_PCMH-like_sf"/>
</dbReference>
<dbReference type="InterPro" id="IPR016166">
    <property type="entry name" value="FAD-bd_PCMH"/>
</dbReference>
<reference evidence="5" key="1">
    <citation type="submission" date="2022-07" db="EMBL/GenBank/DDBJ databases">
        <authorList>
            <person name="Wu T."/>
        </authorList>
    </citation>
    <scope>NUCLEOTIDE SEQUENCE</scope>
    <source>
        <strain evidence="5">SD-1</strain>
    </source>
</reference>
<dbReference type="Gene3D" id="3.30.465.10">
    <property type="match status" value="1"/>
</dbReference>
<keyword evidence="3" id="KW-0560">Oxidoreductase</keyword>
<dbReference type="Gene3D" id="3.30.43.10">
    <property type="entry name" value="Uridine Diphospho-n-acetylenolpyruvylglucosamine Reductase, domain 2"/>
    <property type="match status" value="1"/>
</dbReference>
<dbReference type="SMART" id="SM01092">
    <property type="entry name" value="CO_deh_flav_C"/>
    <property type="match status" value="1"/>
</dbReference>
<dbReference type="SUPFAM" id="SSF56176">
    <property type="entry name" value="FAD-binding/transporter-associated domain-like"/>
    <property type="match status" value="1"/>
</dbReference>
<dbReference type="Proteomes" id="UP001163293">
    <property type="component" value="Chromosome"/>
</dbReference>
<accession>A0AAX3ENS2</accession>
<dbReference type="InterPro" id="IPR005107">
    <property type="entry name" value="CO_DH_flav_C"/>
</dbReference>
<keyword evidence="2" id="KW-0274">FAD</keyword>
<evidence type="ECO:0000259" key="4">
    <source>
        <dbReference type="PROSITE" id="PS51387"/>
    </source>
</evidence>
<dbReference type="PROSITE" id="PS51387">
    <property type="entry name" value="FAD_PCMH"/>
    <property type="match status" value="1"/>
</dbReference>
<dbReference type="Gene3D" id="3.30.390.50">
    <property type="entry name" value="CO dehydrogenase flavoprotein, C-terminal domain"/>
    <property type="match status" value="1"/>
</dbReference>
<proteinExistence type="predicted"/>
<dbReference type="GO" id="GO:0071949">
    <property type="term" value="F:FAD binding"/>
    <property type="evidence" value="ECO:0007669"/>
    <property type="project" value="InterPro"/>
</dbReference>
<protein>
    <submittedName>
        <fullName evidence="5">FAD binding domain-containing protein</fullName>
    </submittedName>
</protein>
<dbReference type="PANTHER" id="PTHR42659">
    <property type="entry name" value="XANTHINE DEHYDROGENASE SUBUNIT C-RELATED"/>
    <property type="match status" value="1"/>
</dbReference>
<dbReference type="InterPro" id="IPR002346">
    <property type="entry name" value="Mopterin_DH_FAD-bd"/>
</dbReference>
<dbReference type="SUPFAM" id="SSF55447">
    <property type="entry name" value="CO dehydrogenase flavoprotein C-terminal domain-like"/>
    <property type="match status" value="1"/>
</dbReference>
<dbReference type="RefSeq" id="WP_069695659.1">
    <property type="nucleotide sequence ID" value="NZ_CP043010.1"/>
</dbReference>
<organism evidence="5 6">
    <name type="scientific">Paenarthrobacter ureafaciens</name>
    <dbReference type="NCBI Taxonomy" id="37931"/>
    <lineage>
        <taxon>Bacteria</taxon>
        <taxon>Bacillati</taxon>
        <taxon>Actinomycetota</taxon>
        <taxon>Actinomycetes</taxon>
        <taxon>Micrococcales</taxon>
        <taxon>Micrococcaceae</taxon>
        <taxon>Paenarthrobacter</taxon>
    </lineage>
</organism>
<dbReference type="GO" id="GO:0016491">
    <property type="term" value="F:oxidoreductase activity"/>
    <property type="evidence" value="ECO:0007669"/>
    <property type="project" value="UniProtKB-KW"/>
</dbReference>
<evidence type="ECO:0000256" key="1">
    <source>
        <dbReference type="ARBA" id="ARBA00022630"/>
    </source>
</evidence>
<evidence type="ECO:0000256" key="2">
    <source>
        <dbReference type="ARBA" id="ARBA00022827"/>
    </source>
</evidence>
<dbReference type="InterPro" id="IPR051312">
    <property type="entry name" value="Diverse_Substr_Oxidored"/>
</dbReference>
<dbReference type="EMBL" id="CP101185">
    <property type="protein sequence ID" value="UYV99343.1"/>
    <property type="molecule type" value="Genomic_DNA"/>
</dbReference>
<evidence type="ECO:0000313" key="6">
    <source>
        <dbReference type="Proteomes" id="UP001163293"/>
    </source>
</evidence>
<keyword evidence="6" id="KW-1185">Reference proteome</keyword>
<sequence>MKPSAFAYYDPETLEEAVELKRDHGSDAMILAGGLSLMPRISMRLTKPRVLIDINRIEDLKRIAQDGDYIEVGAGARQHAVEVNPAIHDRLPLLAEMVSFIGHAEIRHRGTVGGSISFADPATELPCASVTLDAEMVVVGASGTRTVKAPDFFVGSWVNSLGPDELLAAIRFRAHRADGHGFVELSRRVGERALASAATQMTFAEDGAVASVSIGISNIADRPLRATVAEQMLLGQKPSEDLILLAAQTVTEQVSNGDDIHATRAYRQHVAGVITARSIRAAVNRGKKGDQS</sequence>
<evidence type="ECO:0000313" key="5">
    <source>
        <dbReference type="EMBL" id="UYV99343.1"/>
    </source>
</evidence>
<dbReference type="AlphaFoldDB" id="A0AAX3ENS2"/>
<feature type="domain" description="FAD-binding PCMH-type" evidence="4">
    <location>
        <begin position="1"/>
        <end position="177"/>
    </location>
</feature>
<dbReference type="Pfam" id="PF03450">
    <property type="entry name" value="CO_deh_flav_C"/>
    <property type="match status" value="1"/>
</dbReference>
<name>A0AAX3ENS2_PAEUR</name>
<keyword evidence="1" id="KW-0285">Flavoprotein</keyword>
<dbReference type="Pfam" id="PF00941">
    <property type="entry name" value="FAD_binding_5"/>
    <property type="match status" value="1"/>
</dbReference>
<dbReference type="PANTHER" id="PTHR42659:SF2">
    <property type="entry name" value="XANTHINE DEHYDROGENASE SUBUNIT C-RELATED"/>
    <property type="match status" value="1"/>
</dbReference>
<dbReference type="InterPro" id="IPR016167">
    <property type="entry name" value="FAD-bd_PCMH_sub1"/>
</dbReference>
<dbReference type="InterPro" id="IPR036683">
    <property type="entry name" value="CO_DH_flav_C_dom_sf"/>
</dbReference>
<dbReference type="InterPro" id="IPR016169">
    <property type="entry name" value="FAD-bd_PCMH_sub2"/>
</dbReference>
<gene>
    <name evidence="5" type="ORF">NL394_09165</name>
</gene>
<evidence type="ECO:0000256" key="3">
    <source>
        <dbReference type="ARBA" id="ARBA00023002"/>
    </source>
</evidence>